<sequence length="48" mass="5807">MNVENKLIKKKLRIDGYYFNGKNSFHLFKDERGNSTIKKVTKIYREKI</sequence>
<name>A0A4Y1NU31_9CAUD</name>
<accession>A0A4Y1NU31</accession>
<protein>
    <submittedName>
        <fullName evidence="1">Uncharacterized protein</fullName>
    </submittedName>
</protein>
<organism evidence="1 2">
    <name type="scientific">Pelagibacter phage HTVC025P</name>
    <dbReference type="NCBI Taxonomy" id="2259657"/>
    <lineage>
        <taxon>Viruses</taxon>
        <taxon>Duplodnaviria</taxon>
        <taxon>Heunggongvirae</taxon>
        <taxon>Uroviricota</taxon>
        <taxon>Caudoviricetes</taxon>
        <taxon>Autographivirales</taxon>
        <taxon>Autographivirales incertae sedis</taxon>
        <taxon>Thoosavirus</taxon>
        <taxon>Thoosavirus HTVC025P</taxon>
    </lineage>
</organism>
<gene>
    <name evidence="1" type="ORF">P025_gp10</name>
</gene>
<keyword evidence="2" id="KW-1185">Reference proteome</keyword>
<dbReference type="EMBL" id="MH598799">
    <property type="protein sequence ID" value="AXH71684.1"/>
    <property type="molecule type" value="Genomic_DNA"/>
</dbReference>
<evidence type="ECO:0000313" key="2">
    <source>
        <dbReference type="Proteomes" id="UP000320575"/>
    </source>
</evidence>
<dbReference type="Proteomes" id="UP000320575">
    <property type="component" value="Segment"/>
</dbReference>
<evidence type="ECO:0000313" key="1">
    <source>
        <dbReference type="EMBL" id="AXH71684.1"/>
    </source>
</evidence>
<reference evidence="1 2" key="1">
    <citation type="journal article" date="2019" name="Environ. Microbiol.">
        <title>Pelagiphages in the Podoviridae family integrate into host genomes.</title>
        <authorList>
            <person name="Zhao Y."/>
            <person name="Qin F."/>
            <person name="Zhang R."/>
            <person name="Giovannoni S.J."/>
            <person name="Zhang Z."/>
            <person name="Sun J."/>
            <person name="Du S."/>
            <person name="Rensing C."/>
        </authorList>
    </citation>
    <scope>NUCLEOTIDE SEQUENCE [LARGE SCALE GENOMIC DNA]</scope>
</reference>
<proteinExistence type="predicted"/>